<evidence type="ECO:0000256" key="1">
    <source>
        <dbReference type="SAM" id="MobiDB-lite"/>
    </source>
</evidence>
<name>A0A7L0TF94_PODPO</name>
<organism evidence="3 4">
    <name type="scientific">Podilymbus podiceps</name>
    <name type="common">Pied-billed grebe</name>
    <dbReference type="NCBI Taxonomy" id="9252"/>
    <lineage>
        <taxon>Eukaryota</taxon>
        <taxon>Metazoa</taxon>
        <taxon>Chordata</taxon>
        <taxon>Craniata</taxon>
        <taxon>Vertebrata</taxon>
        <taxon>Euteleostomi</taxon>
        <taxon>Archelosauria</taxon>
        <taxon>Archosauria</taxon>
        <taxon>Dinosauria</taxon>
        <taxon>Saurischia</taxon>
        <taxon>Theropoda</taxon>
        <taxon>Coelurosauria</taxon>
        <taxon>Aves</taxon>
        <taxon>Neognathae</taxon>
        <taxon>Neoaves</taxon>
        <taxon>Mirandornithes</taxon>
        <taxon>Podicipediformes</taxon>
        <taxon>Podicipedidae</taxon>
        <taxon>Podilymbus</taxon>
    </lineage>
</organism>
<dbReference type="AlphaFoldDB" id="A0A7L0TF94"/>
<comment type="caution">
    <text evidence="3">The sequence shown here is derived from an EMBL/GenBank/DDBJ whole genome shotgun (WGS) entry which is preliminary data.</text>
</comment>
<dbReference type="SUPFAM" id="SSF109640">
    <property type="entry name" value="KRAB domain (Kruppel-associated box)"/>
    <property type="match status" value="1"/>
</dbReference>
<feature type="non-terminal residue" evidence="3">
    <location>
        <position position="1"/>
    </location>
</feature>
<gene>
    <name evidence="3" type="primary">Znf282_1</name>
    <name evidence="3" type="ORF">PODPOD_R00006</name>
</gene>
<evidence type="ECO:0000313" key="3">
    <source>
        <dbReference type="EMBL" id="NXL53387.1"/>
    </source>
</evidence>
<evidence type="ECO:0000313" key="4">
    <source>
        <dbReference type="Proteomes" id="UP000555275"/>
    </source>
</evidence>
<dbReference type="GO" id="GO:0006355">
    <property type="term" value="P:regulation of DNA-templated transcription"/>
    <property type="evidence" value="ECO:0007669"/>
    <property type="project" value="InterPro"/>
</dbReference>
<dbReference type="Proteomes" id="UP000555275">
    <property type="component" value="Unassembled WGS sequence"/>
</dbReference>
<dbReference type="InterPro" id="IPR036051">
    <property type="entry name" value="KRAB_dom_sf"/>
</dbReference>
<dbReference type="Pfam" id="PF01352">
    <property type="entry name" value="KRAB"/>
    <property type="match status" value="1"/>
</dbReference>
<dbReference type="EMBL" id="VXAO01002109">
    <property type="protein sequence ID" value="NXL53387.1"/>
    <property type="molecule type" value="Genomic_DNA"/>
</dbReference>
<feature type="compositionally biased region" description="Acidic residues" evidence="1">
    <location>
        <begin position="227"/>
        <end position="242"/>
    </location>
</feature>
<keyword evidence="4" id="KW-1185">Reference proteome</keyword>
<dbReference type="OrthoDB" id="654211at2759"/>
<evidence type="ECO:0000259" key="2">
    <source>
        <dbReference type="PROSITE" id="PS50805"/>
    </source>
</evidence>
<reference evidence="3 4" key="1">
    <citation type="submission" date="2019-09" db="EMBL/GenBank/DDBJ databases">
        <title>Bird 10,000 Genomes (B10K) Project - Family phase.</title>
        <authorList>
            <person name="Zhang G."/>
        </authorList>
    </citation>
    <scope>NUCLEOTIDE SEQUENCE [LARGE SCALE GENOMIC DNA]</scope>
    <source>
        <strain evidence="3">B10K-DU-009-04</strain>
        <tissue evidence="3">Mixed tissue sample</tissue>
    </source>
</reference>
<feature type="region of interest" description="Disordered" evidence="1">
    <location>
        <begin position="223"/>
        <end position="242"/>
    </location>
</feature>
<dbReference type="PROSITE" id="PS50805">
    <property type="entry name" value="KRAB"/>
    <property type="match status" value="1"/>
</dbReference>
<proteinExistence type="predicted"/>
<dbReference type="CDD" id="cd07765">
    <property type="entry name" value="KRAB_A-box"/>
    <property type="match status" value="1"/>
</dbReference>
<accession>A0A7L0TF94</accession>
<feature type="non-terminal residue" evidence="3">
    <location>
        <position position="242"/>
    </location>
</feature>
<feature type="domain" description="KRAB" evidence="2">
    <location>
        <begin position="103"/>
        <end position="203"/>
    </location>
</feature>
<sequence>SSISLWTVVAAVQAVERSVDAHASRLLSLERRTGSAEKKSVECEKMVAEFGNQLESKCAALGTLLREYRRLLRRLETVENLLKSRSSRELRLPAGDERPEAPAVFESDAACFPAEEWENGEEWQRELYRTVPRGRNDSLIPLGKDQQGAGRVPSAELSGAVRTSSFLFAPAGYGVQEPSFAGVVKQEEELCAEERGAAEVAEFTELSVEDSIILIKQEEELCTADQQEGEAGEDPEEPCPGE</sequence>
<dbReference type="InterPro" id="IPR001909">
    <property type="entry name" value="KRAB"/>
</dbReference>
<protein>
    <submittedName>
        <fullName evidence="3">ZN282 protein</fullName>
    </submittedName>
</protein>